<dbReference type="Pfam" id="PF04586">
    <property type="entry name" value="Peptidase_S78"/>
    <property type="match status" value="1"/>
</dbReference>
<evidence type="ECO:0000256" key="4">
    <source>
        <dbReference type="SAM" id="MobiDB-lite"/>
    </source>
</evidence>
<feature type="compositionally biased region" description="Basic and acidic residues" evidence="4">
    <location>
        <begin position="172"/>
        <end position="191"/>
    </location>
</feature>
<organism evidence="6">
    <name type="scientific">marine metagenome</name>
    <dbReference type="NCBI Taxonomy" id="408172"/>
    <lineage>
        <taxon>unclassified sequences</taxon>
        <taxon>metagenomes</taxon>
        <taxon>ecological metagenomes</taxon>
    </lineage>
</organism>
<gene>
    <name evidence="6" type="ORF">METZ01_LOCUS167181</name>
</gene>
<evidence type="ECO:0000256" key="3">
    <source>
        <dbReference type="ARBA" id="ARBA00022801"/>
    </source>
</evidence>
<evidence type="ECO:0000256" key="1">
    <source>
        <dbReference type="ARBA" id="ARBA00022612"/>
    </source>
</evidence>
<dbReference type="EMBL" id="UINC01030249">
    <property type="protein sequence ID" value="SVB14327.1"/>
    <property type="molecule type" value="Genomic_DNA"/>
</dbReference>
<keyword evidence="3" id="KW-0378">Hydrolase</keyword>
<evidence type="ECO:0000259" key="5">
    <source>
        <dbReference type="Pfam" id="PF04586"/>
    </source>
</evidence>
<reference evidence="6" key="1">
    <citation type="submission" date="2018-05" db="EMBL/GenBank/DDBJ databases">
        <authorList>
            <person name="Lanie J.A."/>
            <person name="Ng W.-L."/>
            <person name="Kazmierczak K.M."/>
            <person name="Andrzejewski T.M."/>
            <person name="Davidsen T.M."/>
            <person name="Wayne K.J."/>
            <person name="Tettelin H."/>
            <person name="Glass J.I."/>
            <person name="Rusch D."/>
            <person name="Podicherti R."/>
            <person name="Tsui H.-C.T."/>
            <person name="Winkler M.E."/>
        </authorList>
    </citation>
    <scope>NUCLEOTIDE SEQUENCE</scope>
</reference>
<keyword evidence="2" id="KW-0645">Protease</keyword>
<dbReference type="InterPro" id="IPR054613">
    <property type="entry name" value="Peptidase_S78_dom"/>
</dbReference>
<accession>A0A382BMB2</accession>
<proteinExistence type="predicted"/>
<evidence type="ECO:0000313" key="6">
    <source>
        <dbReference type="EMBL" id="SVB14327.1"/>
    </source>
</evidence>
<dbReference type="AlphaFoldDB" id="A0A382BMB2"/>
<feature type="non-terminal residue" evidence="6">
    <location>
        <position position="359"/>
    </location>
</feature>
<protein>
    <recommendedName>
        <fullName evidence="5">Prohead serine protease domain-containing protein</fullName>
    </recommendedName>
</protein>
<dbReference type="GO" id="GO:0006508">
    <property type="term" value="P:proteolysis"/>
    <property type="evidence" value="ECO:0007669"/>
    <property type="project" value="UniProtKB-KW"/>
</dbReference>
<name>A0A382BMB2_9ZZZZ</name>
<dbReference type="GO" id="GO:0008233">
    <property type="term" value="F:peptidase activity"/>
    <property type="evidence" value="ECO:0007669"/>
    <property type="project" value="UniProtKB-KW"/>
</dbReference>
<sequence length="359" mass="39301">MEYRSVSLEADGAIDTEARTVSLGVTSEEPVYRAAYGMGEVLDHSETSIDGSWISSGRANLLLDHEPSQPIGIIQEFKVDPVARQTRAVVRFGRSALADEVFQDVVDGIRQNVSVGYLVQTASRDDSGTEPVMRVTRWKPLEVSSVAIPADQSSLVGVGRSDETAEEIESQPDTKSEAQPQERIKVEENKPQEPPVDLDAVRRQTADEIAKAENERRSEIDALGSKYQERDLAHQAIMDGQSIEEFRGALLEATRSGPVAISKDVDDIGLTSKEVRNFSLLNWISAASQPTNRRAQENAAFELEAMAATQRNNPFDSEGSSLPPELLRNWNVRDVNTSDDSGGVGEDFLAGDFIAALRN</sequence>
<keyword evidence="1" id="KW-1188">Viral release from host cell</keyword>
<evidence type="ECO:0000256" key="2">
    <source>
        <dbReference type="ARBA" id="ARBA00022670"/>
    </source>
</evidence>
<feature type="region of interest" description="Disordered" evidence="4">
    <location>
        <begin position="154"/>
        <end position="195"/>
    </location>
</feature>
<feature type="domain" description="Prohead serine protease" evidence="5">
    <location>
        <begin position="58"/>
        <end position="157"/>
    </location>
</feature>